<evidence type="ECO:0000256" key="2">
    <source>
        <dbReference type="ARBA" id="ARBA00022723"/>
    </source>
</evidence>
<dbReference type="STRING" id="569365.A0A0D2DCW1"/>
<evidence type="ECO:0000256" key="4">
    <source>
        <dbReference type="ARBA" id="ARBA00023163"/>
    </source>
</evidence>
<comment type="subcellular location">
    <subcellularLocation>
        <location evidence="1">Nucleus</location>
    </subcellularLocation>
</comment>
<accession>A0A0D2DCW1</accession>
<dbReference type="SMART" id="SM00906">
    <property type="entry name" value="Fungal_trans"/>
    <property type="match status" value="1"/>
</dbReference>
<reference evidence="8 9" key="1">
    <citation type="submission" date="2015-01" db="EMBL/GenBank/DDBJ databases">
        <title>The Genome Sequence of Cladophialophora immunda CBS83496.</title>
        <authorList>
            <consortium name="The Broad Institute Genomics Platform"/>
            <person name="Cuomo C."/>
            <person name="de Hoog S."/>
            <person name="Gorbushina A."/>
            <person name="Stielow B."/>
            <person name="Teixiera M."/>
            <person name="Abouelleil A."/>
            <person name="Chapman S.B."/>
            <person name="Priest M."/>
            <person name="Young S.K."/>
            <person name="Wortman J."/>
            <person name="Nusbaum C."/>
            <person name="Birren B."/>
        </authorList>
    </citation>
    <scope>NUCLEOTIDE SEQUENCE [LARGE SCALE GENOMIC DNA]</scope>
    <source>
        <strain evidence="8 9">CBS 83496</strain>
    </source>
</reference>
<keyword evidence="4" id="KW-0804">Transcription</keyword>
<dbReference type="GO" id="GO:0005634">
    <property type="term" value="C:nucleus"/>
    <property type="evidence" value="ECO:0007669"/>
    <property type="project" value="UniProtKB-SubCell"/>
</dbReference>
<dbReference type="InterPro" id="IPR050815">
    <property type="entry name" value="TF_fung"/>
</dbReference>
<dbReference type="OrthoDB" id="2563500at2759"/>
<dbReference type="CDD" id="cd12148">
    <property type="entry name" value="fungal_TF_MHR"/>
    <property type="match status" value="1"/>
</dbReference>
<sequence length="636" mass="71650">MDEAGNTTPAAGHLQCSSQDAQMVPHDDRTDQDIRALLKPSRVLAALDKFFADLHPLPGLSFLHRTSLLQRWHAGVVDDILLLAIIAITSQGPDVDEADRVTGAECLEVAEKIIRDTPGRPSLLKVQALVLLIHTRIRRGEFSVGFLLTATLARSAFALRLNYENSKLCFLARESRRRLVWAVYTLDTRFAGGLAEFTLCPPDTIHLRLPCPEENFELDIEEDSEPLEQTMSPQTTKLGSLALYIRIMWFRDRVLRYTKSIVSSRQNIDTIPDEIREHEQMLDAFSQNLPLSATFSEKNLRLRVFSPWLSRYIMTHLWFQACYCDLYRCFLGQFHESFPYSQLCHFDRDFVLRGQAKCFQHAVNFTEICALVLALKPGNIKLDPEVADCTYHVARIILYGRIDPTAFCMTPDQVTERATHCLRFLQRLAREYPTVFPIVSPLPTNQLSSPVLRAKTSNILFHQAKDLGKLIEARGSESIPALCATSDAPDDAGSTESQPPTPMARDDNQIISKLSILNRSRFFDEGDTLETPSGPAPTTTTRSARGGICSDSTAWRTGPSFVDATLDRFDHRHRTDLLPVTTSTCPDWMREDIMTSAVDASSWADAYWDDQNNAFQEAYAGAIFDSLTLYHDDHAT</sequence>
<dbReference type="GO" id="GO:0008270">
    <property type="term" value="F:zinc ion binding"/>
    <property type="evidence" value="ECO:0007669"/>
    <property type="project" value="InterPro"/>
</dbReference>
<dbReference type="Pfam" id="PF04082">
    <property type="entry name" value="Fungal_trans"/>
    <property type="match status" value="1"/>
</dbReference>
<evidence type="ECO:0000259" key="7">
    <source>
        <dbReference type="SMART" id="SM00906"/>
    </source>
</evidence>
<dbReference type="RefSeq" id="XP_016253725.1">
    <property type="nucleotide sequence ID" value="XM_016386797.1"/>
</dbReference>
<keyword evidence="2" id="KW-0479">Metal-binding</keyword>
<feature type="region of interest" description="Disordered" evidence="6">
    <location>
        <begin position="482"/>
        <end position="507"/>
    </location>
</feature>
<evidence type="ECO:0000256" key="3">
    <source>
        <dbReference type="ARBA" id="ARBA00023015"/>
    </source>
</evidence>
<evidence type="ECO:0000256" key="1">
    <source>
        <dbReference type="ARBA" id="ARBA00004123"/>
    </source>
</evidence>
<dbReference type="PANTHER" id="PTHR47338">
    <property type="entry name" value="ZN(II)2CYS6 TRANSCRIPTION FACTOR (EUROFUNG)-RELATED"/>
    <property type="match status" value="1"/>
</dbReference>
<feature type="region of interest" description="Disordered" evidence="6">
    <location>
        <begin position="1"/>
        <end position="26"/>
    </location>
</feature>
<dbReference type="GO" id="GO:0000981">
    <property type="term" value="F:DNA-binding transcription factor activity, RNA polymerase II-specific"/>
    <property type="evidence" value="ECO:0007669"/>
    <property type="project" value="InterPro"/>
</dbReference>
<dbReference type="GO" id="GO:0003677">
    <property type="term" value="F:DNA binding"/>
    <property type="evidence" value="ECO:0007669"/>
    <property type="project" value="InterPro"/>
</dbReference>
<evidence type="ECO:0000256" key="5">
    <source>
        <dbReference type="ARBA" id="ARBA00023242"/>
    </source>
</evidence>
<dbReference type="GO" id="GO:0006351">
    <property type="term" value="P:DNA-templated transcription"/>
    <property type="evidence" value="ECO:0007669"/>
    <property type="project" value="InterPro"/>
</dbReference>
<gene>
    <name evidence="8" type="ORF">PV07_00355</name>
</gene>
<dbReference type="GeneID" id="27339549"/>
<protein>
    <recommendedName>
        <fullName evidence="7">Xylanolytic transcriptional activator regulatory domain-containing protein</fullName>
    </recommendedName>
</protein>
<dbReference type="VEuPathDB" id="FungiDB:PV07_00355"/>
<feature type="domain" description="Xylanolytic transcriptional activator regulatory" evidence="7">
    <location>
        <begin position="145"/>
        <end position="216"/>
    </location>
</feature>
<feature type="compositionally biased region" description="Polar residues" evidence="6">
    <location>
        <begin position="1"/>
        <end position="21"/>
    </location>
</feature>
<evidence type="ECO:0000313" key="8">
    <source>
        <dbReference type="EMBL" id="KIW33509.1"/>
    </source>
</evidence>
<keyword evidence="5" id="KW-0539">Nucleus</keyword>
<dbReference type="Proteomes" id="UP000054466">
    <property type="component" value="Unassembled WGS sequence"/>
</dbReference>
<evidence type="ECO:0000256" key="6">
    <source>
        <dbReference type="SAM" id="MobiDB-lite"/>
    </source>
</evidence>
<evidence type="ECO:0000313" key="9">
    <source>
        <dbReference type="Proteomes" id="UP000054466"/>
    </source>
</evidence>
<dbReference type="EMBL" id="KN847040">
    <property type="protein sequence ID" value="KIW33509.1"/>
    <property type="molecule type" value="Genomic_DNA"/>
</dbReference>
<dbReference type="InterPro" id="IPR007219">
    <property type="entry name" value="XnlR_reg_dom"/>
</dbReference>
<organism evidence="8 9">
    <name type="scientific">Cladophialophora immunda</name>
    <dbReference type="NCBI Taxonomy" id="569365"/>
    <lineage>
        <taxon>Eukaryota</taxon>
        <taxon>Fungi</taxon>
        <taxon>Dikarya</taxon>
        <taxon>Ascomycota</taxon>
        <taxon>Pezizomycotina</taxon>
        <taxon>Eurotiomycetes</taxon>
        <taxon>Chaetothyriomycetidae</taxon>
        <taxon>Chaetothyriales</taxon>
        <taxon>Herpotrichiellaceae</taxon>
        <taxon>Cladophialophora</taxon>
    </lineage>
</organism>
<feature type="region of interest" description="Disordered" evidence="6">
    <location>
        <begin position="525"/>
        <end position="546"/>
    </location>
</feature>
<proteinExistence type="predicted"/>
<name>A0A0D2DCW1_9EURO</name>
<dbReference type="AlphaFoldDB" id="A0A0D2DCW1"/>
<keyword evidence="3" id="KW-0805">Transcription regulation</keyword>
<dbReference type="PANTHER" id="PTHR47338:SF7">
    <property type="entry name" value="ZN(II)2CYS6 TRANSCRIPTION FACTOR (EUROFUNG)"/>
    <property type="match status" value="1"/>
</dbReference>
<keyword evidence="9" id="KW-1185">Reference proteome</keyword>
<dbReference type="HOGENOM" id="CLU_011581_2_1_1"/>